<dbReference type="InParanoid" id="A0A2H3EF56"/>
<organism evidence="2 3">
    <name type="scientific">Armillaria gallica</name>
    <name type="common">Bulbous honey fungus</name>
    <name type="synonym">Armillaria bulbosa</name>
    <dbReference type="NCBI Taxonomy" id="47427"/>
    <lineage>
        <taxon>Eukaryota</taxon>
        <taxon>Fungi</taxon>
        <taxon>Dikarya</taxon>
        <taxon>Basidiomycota</taxon>
        <taxon>Agaricomycotina</taxon>
        <taxon>Agaricomycetes</taxon>
        <taxon>Agaricomycetidae</taxon>
        <taxon>Agaricales</taxon>
        <taxon>Marasmiineae</taxon>
        <taxon>Physalacriaceae</taxon>
        <taxon>Armillaria</taxon>
    </lineage>
</organism>
<proteinExistence type="predicted"/>
<reference evidence="3" key="1">
    <citation type="journal article" date="2017" name="Nat. Ecol. Evol.">
        <title>Genome expansion and lineage-specific genetic innovations in the forest pathogenic fungi Armillaria.</title>
        <authorList>
            <person name="Sipos G."/>
            <person name="Prasanna A.N."/>
            <person name="Walter M.C."/>
            <person name="O'Connor E."/>
            <person name="Balint B."/>
            <person name="Krizsan K."/>
            <person name="Kiss B."/>
            <person name="Hess J."/>
            <person name="Varga T."/>
            <person name="Slot J."/>
            <person name="Riley R."/>
            <person name="Boka B."/>
            <person name="Rigling D."/>
            <person name="Barry K."/>
            <person name="Lee J."/>
            <person name="Mihaltcheva S."/>
            <person name="LaButti K."/>
            <person name="Lipzen A."/>
            <person name="Waldron R."/>
            <person name="Moloney N.M."/>
            <person name="Sperisen C."/>
            <person name="Kredics L."/>
            <person name="Vagvoelgyi C."/>
            <person name="Patrignani A."/>
            <person name="Fitzpatrick D."/>
            <person name="Nagy I."/>
            <person name="Doyle S."/>
            <person name="Anderson J.B."/>
            <person name="Grigoriev I.V."/>
            <person name="Gueldener U."/>
            <person name="Muensterkoetter M."/>
            <person name="Nagy L.G."/>
        </authorList>
    </citation>
    <scope>NUCLEOTIDE SEQUENCE [LARGE SCALE GENOMIC DNA]</scope>
    <source>
        <strain evidence="3">Ar21-2</strain>
    </source>
</reference>
<dbReference type="OrthoDB" id="2897512at2759"/>
<dbReference type="OMA" id="PECPRIT"/>
<keyword evidence="3" id="KW-1185">Reference proteome</keyword>
<dbReference type="AlphaFoldDB" id="A0A2H3EF56"/>
<evidence type="ECO:0000256" key="1">
    <source>
        <dbReference type="SAM" id="Phobius"/>
    </source>
</evidence>
<keyword evidence="1" id="KW-0812">Transmembrane</keyword>
<keyword evidence="1" id="KW-0472">Membrane</keyword>
<keyword evidence="1" id="KW-1133">Transmembrane helix</keyword>
<evidence type="ECO:0000313" key="2">
    <source>
        <dbReference type="EMBL" id="PBK99817.1"/>
    </source>
</evidence>
<evidence type="ECO:0000313" key="3">
    <source>
        <dbReference type="Proteomes" id="UP000217790"/>
    </source>
</evidence>
<dbReference type="EMBL" id="KZ293647">
    <property type="protein sequence ID" value="PBK99817.1"/>
    <property type="molecule type" value="Genomic_DNA"/>
</dbReference>
<feature type="transmembrane region" description="Helical" evidence="1">
    <location>
        <begin position="6"/>
        <end position="27"/>
    </location>
</feature>
<gene>
    <name evidence="2" type="ORF">ARMGADRAFT_1008298</name>
</gene>
<name>A0A2H3EF56_ARMGA</name>
<sequence length="95" mass="10277">MTNSQFIQTISYLFAIAIAKALPVLVFAKDILALLPFCVPSTAAPECPRITVAVKVEVQYSMIEPLSLVSSDSTFGKVSSECYSGPRIGKRSCLF</sequence>
<accession>A0A2H3EF56</accession>
<protein>
    <submittedName>
        <fullName evidence="2">Uncharacterized protein</fullName>
    </submittedName>
</protein>
<dbReference type="Proteomes" id="UP000217790">
    <property type="component" value="Unassembled WGS sequence"/>
</dbReference>